<protein>
    <recommendedName>
        <fullName evidence="3">AB hydrolase-1 domain-containing protein</fullName>
    </recommendedName>
</protein>
<accession>A0A7J7MJY1</accession>
<evidence type="ECO:0008006" key="3">
    <source>
        <dbReference type="Google" id="ProtNLM"/>
    </source>
</evidence>
<dbReference type="PANTHER" id="PTHR43689">
    <property type="entry name" value="HYDROLASE"/>
    <property type="match status" value="1"/>
</dbReference>
<evidence type="ECO:0000313" key="2">
    <source>
        <dbReference type="Proteomes" id="UP000541444"/>
    </source>
</evidence>
<sequence>MTSGRRRLGRQALTVSSKSQNHNLHKSFSNQFYSSFLYAPLLEGSTNSSAYFSEEIPIFSLDDGDNSKDFKNLVANIDETGNVCIVLVHGFGGGVFSWRHVMGVLARQVGCEVQIRGIVLIGVSLSREDVLAFVRILLRASLGNKHLKAEILLKSLKDLPVLVIAGAEDALVSLKSYRVMASERVNSRLVAVLECGHLPHEECPKALLAAL</sequence>
<dbReference type="PANTHER" id="PTHR43689:SF8">
    <property type="entry name" value="ALPHA_BETA-HYDROLASES SUPERFAMILY PROTEIN"/>
    <property type="match status" value="1"/>
</dbReference>
<dbReference type="InterPro" id="IPR029058">
    <property type="entry name" value="AB_hydrolase_fold"/>
</dbReference>
<dbReference type="OrthoDB" id="19657at2759"/>
<dbReference type="AlphaFoldDB" id="A0A7J7MJY1"/>
<comment type="caution">
    <text evidence="1">The sequence shown here is derived from an EMBL/GenBank/DDBJ whole genome shotgun (WGS) entry which is preliminary data.</text>
</comment>
<dbReference type="EMBL" id="JACGCM010001439">
    <property type="protein sequence ID" value="KAF6155122.1"/>
    <property type="molecule type" value="Genomic_DNA"/>
</dbReference>
<evidence type="ECO:0000313" key="1">
    <source>
        <dbReference type="EMBL" id="KAF6155122.1"/>
    </source>
</evidence>
<dbReference type="Proteomes" id="UP000541444">
    <property type="component" value="Unassembled WGS sequence"/>
</dbReference>
<gene>
    <name evidence="1" type="ORF">GIB67_011853</name>
</gene>
<dbReference type="SUPFAM" id="SSF53474">
    <property type="entry name" value="alpha/beta-Hydrolases"/>
    <property type="match status" value="1"/>
</dbReference>
<name>A0A7J7MJY1_9MAGN</name>
<organism evidence="1 2">
    <name type="scientific">Kingdonia uniflora</name>
    <dbReference type="NCBI Taxonomy" id="39325"/>
    <lineage>
        <taxon>Eukaryota</taxon>
        <taxon>Viridiplantae</taxon>
        <taxon>Streptophyta</taxon>
        <taxon>Embryophyta</taxon>
        <taxon>Tracheophyta</taxon>
        <taxon>Spermatophyta</taxon>
        <taxon>Magnoliopsida</taxon>
        <taxon>Ranunculales</taxon>
        <taxon>Circaeasteraceae</taxon>
        <taxon>Kingdonia</taxon>
    </lineage>
</organism>
<proteinExistence type="predicted"/>
<reference evidence="1 2" key="1">
    <citation type="journal article" date="2020" name="IScience">
        <title>Genome Sequencing of the Endangered Kingdonia uniflora (Circaeasteraceae, Ranunculales) Reveals Potential Mechanisms of Evolutionary Specialization.</title>
        <authorList>
            <person name="Sun Y."/>
            <person name="Deng T."/>
            <person name="Zhang A."/>
            <person name="Moore M.J."/>
            <person name="Landis J.B."/>
            <person name="Lin N."/>
            <person name="Zhang H."/>
            <person name="Zhang X."/>
            <person name="Huang J."/>
            <person name="Zhang X."/>
            <person name="Sun H."/>
            <person name="Wang H."/>
        </authorList>
    </citation>
    <scope>NUCLEOTIDE SEQUENCE [LARGE SCALE GENOMIC DNA]</scope>
    <source>
        <strain evidence="1">TB1705</strain>
        <tissue evidence="1">Leaf</tissue>
    </source>
</reference>
<dbReference type="Gene3D" id="3.40.50.1820">
    <property type="entry name" value="alpha/beta hydrolase"/>
    <property type="match status" value="1"/>
</dbReference>
<keyword evidence="2" id="KW-1185">Reference proteome</keyword>